<comment type="subcellular location">
    <subcellularLocation>
        <location evidence="2">Cell membrane</location>
        <topology evidence="2">Multi-pass membrane protein</topology>
    </subcellularLocation>
</comment>
<dbReference type="GO" id="GO:0046872">
    <property type="term" value="F:metal ion binding"/>
    <property type="evidence" value="ECO:0007669"/>
    <property type="project" value="UniProtKB-KW"/>
</dbReference>
<evidence type="ECO:0000256" key="3">
    <source>
        <dbReference type="ARBA" id="ARBA00022448"/>
    </source>
</evidence>
<evidence type="ECO:0000256" key="8">
    <source>
        <dbReference type="ARBA" id="ARBA00022982"/>
    </source>
</evidence>
<dbReference type="RefSeq" id="WP_007809143.1">
    <property type="nucleotide sequence ID" value="NZ_AJXT01000043.1"/>
</dbReference>
<evidence type="ECO:0000256" key="1">
    <source>
        <dbReference type="ARBA" id="ARBA00001970"/>
    </source>
</evidence>
<feature type="transmembrane region" description="Helical" evidence="13">
    <location>
        <begin position="50"/>
        <end position="69"/>
    </location>
</feature>
<evidence type="ECO:0000313" key="15">
    <source>
        <dbReference type="EMBL" id="EIL91508.1"/>
    </source>
</evidence>
<keyword evidence="9 13" id="KW-1133">Transmembrane helix</keyword>
<evidence type="ECO:0000256" key="13">
    <source>
        <dbReference type="SAM" id="Phobius"/>
    </source>
</evidence>
<keyword evidence="3" id="KW-0813">Transport</keyword>
<accession>I4VWB7</accession>
<evidence type="ECO:0000256" key="2">
    <source>
        <dbReference type="ARBA" id="ARBA00004651"/>
    </source>
</evidence>
<dbReference type="InterPro" id="IPR016174">
    <property type="entry name" value="Di-haem_cyt_TM"/>
</dbReference>
<evidence type="ECO:0000256" key="10">
    <source>
        <dbReference type="ARBA" id="ARBA00023004"/>
    </source>
</evidence>
<evidence type="ECO:0000256" key="11">
    <source>
        <dbReference type="ARBA" id="ARBA00023136"/>
    </source>
</evidence>
<keyword evidence="8" id="KW-0249">Electron transport</keyword>
<comment type="caution">
    <text evidence="15">The sequence shown here is derived from an EMBL/GenBank/DDBJ whole genome shotgun (WGS) entry which is preliminary data.</text>
</comment>
<evidence type="ECO:0000256" key="5">
    <source>
        <dbReference type="ARBA" id="ARBA00022617"/>
    </source>
</evidence>
<dbReference type="STRING" id="1163407.UU7_13418"/>
<dbReference type="EMBL" id="AJXT01000043">
    <property type="protein sequence ID" value="EIL91508.1"/>
    <property type="molecule type" value="Genomic_DNA"/>
</dbReference>
<feature type="transmembrane region" description="Helical" evidence="13">
    <location>
        <begin position="21"/>
        <end position="38"/>
    </location>
</feature>
<evidence type="ECO:0000256" key="9">
    <source>
        <dbReference type="ARBA" id="ARBA00022989"/>
    </source>
</evidence>
<gene>
    <name evidence="15" type="ORF">UU7_13418</name>
</gene>
<dbReference type="GO" id="GO:0009055">
    <property type="term" value="F:electron transfer activity"/>
    <property type="evidence" value="ECO:0007669"/>
    <property type="project" value="InterPro"/>
</dbReference>
<keyword evidence="4" id="KW-1003">Cell membrane</keyword>
<keyword evidence="6 13" id="KW-0812">Transmembrane</keyword>
<keyword evidence="16" id="KW-1185">Reference proteome</keyword>
<keyword evidence="7" id="KW-0479">Metal-binding</keyword>
<dbReference type="GO" id="GO:0020037">
    <property type="term" value="F:heme binding"/>
    <property type="evidence" value="ECO:0007669"/>
    <property type="project" value="TreeGrafter"/>
</dbReference>
<dbReference type="Gene3D" id="1.20.950.20">
    <property type="entry name" value="Transmembrane di-heme cytochromes, Chain C"/>
    <property type="match status" value="1"/>
</dbReference>
<dbReference type="GO" id="GO:0022904">
    <property type="term" value="P:respiratory electron transport chain"/>
    <property type="evidence" value="ECO:0007669"/>
    <property type="project" value="InterPro"/>
</dbReference>
<dbReference type="Pfam" id="PF01292">
    <property type="entry name" value="Ni_hydr_CYTB"/>
    <property type="match status" value="1"/>
</dbReference>
<proteinExistence type="inferred from homology"/>
<dbReference type="InterPro" id="IPR011577">
    <property type="entry name" value="Cyt_b561_bac/Ni-Hgenase"/>
</dbReference>
<evidence type="ECO:0000256" key="4">
    <source>
        <dbReference type="ARBA" id="ARBA00022475"/>
    </source>
</evidence>
<dbReference type="InterPro" id="IPR052168">
    <property type="entry name" value="Cytochrome_b561_oxidase"/>
</dbReference>
<dbReference type="Proteomes" id="UP000003226">
    <property type="component" value="Unassembled WGS sequence"/>
</dbReference>
<feature type="domain" description="Cytochrome b561 bacterial/Ni-hydrogenase" evidence="14">
    <location>
        <begin position="9"/>
        <end position="180"/>
    </location>
</feature>
<comment type="similarity">
    <text evidence="12">Belongs to the cytochrome b561 family.</text>
</comment>
<dbReference type="PANTHER" id="PTHR30529">
    <property type="entry name" value="CYTOCHROME B561"/>
    <property type="match status" value="1"/>
</dbReference>
<keyword evidence="5" id="KW-0349">Heme</keyword>
<evidence type="ECO:0000313" key="16">
    <source>
        <dbReference type="Proteomes" id="UP000003226"/>
    </source>
</evidence>
<dbReference type="PATRIC" id="fig|1163407.3.peg.2703"/>
<name>I4VWB7_9GAMM</name>
<evidence type="ECO:0000256" key="7">
    <source>
        <dbReference type="ARBA" id="ARBA00022723"/>
    </source>
</evidence>
<dbReference type="OrthoDB" id="8589936at2"/>
<dbReference type="PANTHER" id="PTHR30529:SF3">
    <property type="entry name" value="CYTOCHROME B561 HOMOLOG 1"/>
    <property type="match status" value="1"/>
</dbReference>
<reference evidence="15 16" key="1">
    <citation type="journal article" date="2012" name="J. Bacteriol.">
        <title>Genome sequences for six rhodanobacter strains, isolated from soils and the terrestrial subsurface, with variable denitrification capabilities.</title>
        <authorList>
            <person name="Kostka J.E."/>
            <person name="Green S.J."/>
            <person name="Rishishwar L."/>
            <person name="Prakash O."/>
            <person name="Katz L.S."/>
            <person name="Marino-Ramirez L."/>
            <person name="Jordan I.K."/>
            <person name="Munk C."/>
            <person name="Ivanova N."/>
            <person name="Mikhailova N."/>
            <person name="Watson D.B."/>
            <person name="Brown S.D."/>
            <person name="Palumbo A.V."/>
            <person name="Brooks S.C."/>
        </authorList>
    </citation>
    <scope>NUCLEOTIDE SEQUENCE [LARGE SCALE GENOMIC DNA]</scope>
    <source>
        <strain evidence="15 16">B39</strain>
    </source>
</reference>
<keyword evidence="11 13" id="KW-0472">Membrane</keyword>
<feature type="transmembrane region" description="Helical" evidence="13">
    <location>
        <begin position="97"/>
        <end position="116"/>
    </location>
</feature>
<comment type="cofactor">
    <cofactor evidence="1">
        <name>heme b</name>
        <dbReference type="ChEBI" id="CHEBI:60344"/>
    </cofactor>
</comment>
<evidence type="ECO:0000256" key="6">
    <source>
        <dbReference type="ARBA" id="ARBA00022692"/>
    </source>
</evidence>
<organism evidence="15 16">
    <name type="scientific">Rhodanobacter spathiphylli B39</name>
    <dbReference type="NCBI Taxonomy" id="1163407"/>
    <lineage>
        <taxon>Bacteria</taxon>
        <taxon>Pseudomonadati</taxon>
        <taxon>Pseudomonadota</taxon>
        <taxon>Gammaproteobacteria</taxon>
        <taxon>Lysobacterales</taxon>
        <taxon>Rhodanobacteraceae</taxon>
        <taxon>Rhodanobacter</taxon>
    </lineage>
</organism>
<dbReference type="AlphaFoldDB" id="I4VWB7"/>
<evidence type="ECO:0000256" key="12">
    <source>
        <dbReference type="ARBA" id="ARBA00037975"/>
    </source>
</evidence>
<dbReference type="GO" id="GO:0005886">
    <property type="term" value="C:plasma membrane"/>
    <property type="evidence" value="ECO:0007669"/>
    <property type="project" value="UniProtKB-SubCell"/>
</dbReference>
<keyword evidence="10" id="KW-0408">Iron</keyword>
<sequence>MPLIESPPRYAAAVRRMHWTVFVLVLLAYVCINLFGQFPKGSAARGNILAAHYTAGLAVLLLVLPRLLLRLRHGRPSILPPPPRWTELLGKVTHVSLYLFLLIQPILGIITLQIGGKPVTLFGLTLLPSFVDLPNRVLSHQLEDIHGTIGTIFYYVIGLHILAALWHHFGRRDSTLKRML</sequence>
<dbReference type="eggNOG" id="COG3038">
    <property type="taxonomic scope" value="Bacteria"/>
</dbReference>
<evidence type="ECO:0000259" key="14">
    <source>
        <dbReference type="Pfam" id="PF01292"/>
    </source>
</evidence>
<feature type="transmembrane region" description="Helical" evidence="13">
    <location>
        <begin position="152"/>
        <end position="169"/>
    </location>
</feature>
<protein>
    <submittedName>
        <fullName evidence="15">Cytochrome b561</fullName>
    </submittedName>
</protein>
<dbReference type="SUPFAM" id="SSF81342">
    <property type="entry name" value="Transmembrane di-heme cytochromes"/>
    <property type="match status" value="1"/>
</dbReference>